<accession>A0A672U9N5</accession>
<keyword evidence="3" id="KW-1185">Reference proteome</keyword>
<dbReference type="Gene3D" id="3.40.1170.60">
    <property type="match status" value="1"/>
</dbReference>
<dbReference type="GO" id="GO:0042276">
    <property type="term" value="P:error-prone translesion synthesis"/>
    <property type="evidence" value="ECO:0007669"/>
    <property type="project" value="TreeGrafter"/>
</dbReference>
<dbReference type="Proteomes" id="UP000472266">
    <property type="component" value="Chromosome 3"/>
</dbReference>
<evidence type="ECO:0000313" key="2">
    <source>
        <dbReference type="Ensembl" id="ENSSHBP00005011705.1"/>
    </source>
</evidence>
<dbReference type="GeneTree" id="ENSGT00940000156667"/>
<gene>
    <name evidence="2" type="primary">POLK</name>
</gene>
<dbReference type="PROSITE" id="PS50173">
    <property type="entry name" value="UMUC"/>
    <property type="match status" value="1"/>
</dbReference>
<dbReference type="InterPro" id="IPR050116">
    <property type="entry name" value="DNA_polymerase-Y"/>
</dbReference>
<organism evidence="2 3">
    <name type="scientific">Strigops habroptila</name>
    <name type="common">Kakapo</name>
    <dbReference type="NCBI Taxonomy" id="2489341"/>
    <lineage>
        <taxon>Eukaryota</taxon>
        <taxon>Metazoa</taxon>
        <taxon>Chordata</taxon>
        <taxon>Craniata</taxon>
        <taxon>Vertebrata</taxon>
        <taxon>Euteleostomi</taxon>
        <taxon>Archelosauria</taxon>
        <taxon>Archosauria</taxon>
        <taxon>Dinosauria</taxon>
        <taxon>Saurischia</taxon>
        <taxon>Theropoda</taxon>
        <taxon>Coelurosauria</taxon>
        <taxon>Aves</taxon>
        <taxon>Neognathae</taxon>
        <taxon>Neoaves</taxon>
        <taxon>Telluraves</taxon>
        <taxon>Australaves</taxon>
        <taxon>Psittaciformes</taxon>
        <taxon>Psittacidae</taxon>
        <taxon>Strigops</taxon>
    </lineage>
</organism>
<reference evidence="2" key="2">
    <citation type="submission" date="2025-08" db="UniProtKB">
        <authorList>
            <consortium name="Ensembl"/>
        </authorList>
    </citation>
    <scope>IDENTIFICATION</scope>
</reference>
<dbReference type="PANTHER" id="PTHR11076">
    <property type="entry name" value="DNA REPAIR POLYMERASE UMUC / TRANSFERASE FAMILY MEMBER"/>
    <property type="match status" value="1"/>
</dbReference>
<dbReference type="GO" id="GO:0005634">
    <property type="term" value="C:nucleus"/>
    <property type="evidence" value="ECO:0007669"/>
    <property type="project" value="TreeGrafter"/>
</dbReference>
<dbReference type="FunFam" id="1.10.150.810:FF:000002">
    <property type="entry name" value="Polymerase (DNA directed) kappa"/>
    <property type="match status" value="1"/>
</dbReference>
<evidence type="ECO:0000313" key="3">
    <source>
        <dbReference type="Proteomes" id="UP000472266"/>
    </source>
</evidence>
<reference evidence="2 3" key="1">
    <citation type="submission" date="2019-11" db="EMBL/GenBank/DDBJ databases">
        <title>Strigops habroptila (kakapo) genome, bStrHab1, primary haplotype, v2.</title>
        <authorList>
            <person name="Jarvis E.D."/>
            <person name="Howard J."/>
            <person name="Rhie A."/>
            <person name="Phillippy A."/>
            <person name="Korlach J."/>
            <person name="Digby A."/>
            <person name="Iorns D."/>
            <person name="Eason D."/>
            <person name="Robertson B."/>
            <person name="Raemaekers T."/>
            <person name="Howe K."/>
            <person name="Lewin H."/>
            <person name="Damas J."/>
            <person name="Hastie A."/>
            <person name="Tracey A."/>
            <person name="Chow W."/>
            <person name="Fedrigo O."/>
        </authorList>
    </citation>
    <scope>NUCLEOTIDE SEQUENCE [LARGE SCALE GENOMIC DNA]</scope>
</reference>
<name>A0A672U9N5_STRHB</name>
<dbReference type="PANTHER" id="PTHR11076:SF33">
    <property type="entry name" value="DNA POLYMERASE KAPPA"/>
    <property type="match status" value="1"/>
</dbReference>
<dbReference type="InterPro" id="IPR043502">
    <property type="entry name" value="DNA/RNA_pol_sf"/>
</dbReference>
<dbReference type="InterPro" id="IPR001126">
    <property type="entry name" value="UmuC"/>
</dbReference>
<protein>
    <submittedName>
        <fullName evidence="2">DNA polymerase kappa</fullName>
    </submittedName>
</protein>
<dbReference type="SUPFAM" id="SSF56672">
    <property type="entry name" value="DNA/RNA polymerases"/>
    <property type="match status" value="1"/>
</dbReference>
<dbReference type="GO" id="GO:0006281">
    <property type="term" value="P:DNA repair"/>
    <property type="evidence" value="ECO:0007669"/>
    <property type="project" value="InterPro"/>
</dbReference>
<evidence type="ECO:0000259" key="1">
    <source>
        <dbReference type="PROSITE" id="PS50173"/>
    </source>
</evidence>
<dbReference type="Pfam" id="PF00817">
    <property type="entry name" value="IMS"/>
    <property type="match status" value="1"/>
</dbReference>
<dbReference type="Ensembl" id="ENSSHBT00005014108.1">
    <property type="protein sequence ID" value="ENSSHBP00005011705.1"/>
    <property type="gene ID" value="ENSSHBG00005010150.1"/>
</dbReference>
<feature type="domain" description="UmuC" evidence="1">
    <location>
        <begin position="104"/>
        <end position="135"/>
    </location>
</feature>
<proteinExistence type="predicted"/>
<dbReference type="GO" id="GO:0003887">
    <property type="term" value="F:DNA-directed DNA polymerase activity"/>
    <property type="evidence" value="ECO:0007669"/>
    <property type="project" value="TreeGrafter"/>
</dbReference>
<sequence>MDDTKKICNTSSSDGVLLRMGLNDNKAGMQGLDKEKINKIIMEATKGSRFYENELKKDRQVNQRIEKMMQLKEKITTQQLLKAQLQVDKLVVELEQSRNLSRIIVHIDMDAFYAAVEMRDNPELREKPIAVGSMSMLVRPNVKLIQKSIT</sequence>
<dbReference type="AlphaFoldDB" id="A0A672U9N5"/>
<reference evidence="2" key="3">
    <citation type="submission" date="2025-09" db="UniProtKB">
        <authorList>
            <consortium name="Ensembl"/>
        </authorList>
    </citation>
    <scope>IDENTIFICATION</scope>
</reference>
<dbReference type="Gene3D" id="1.10.150.810">
    <property type="match status" value="1"/>
</dbReference>